<dbReference type="Pfam" id="PF00248">
    <property type="entry name" value="Aldo_ket_red"/>
    <property type="match status" value="1"/>
</dbReference>
<dbReference type="Proteomes" id="UP001199106">
    <property type="component" value="Unassembled WGS sequence"/>
</dbReference>
<keyword evidence="2" id="KW-0560">Oxidoreductase</keyword>
<sequence length="675" mass="75264">MTKYLLYHLHKPSDGRNLLLQMLRRITDYLVQELWVPEKDPKETETSMIEGFVRVCHAIRIKSMMMRNSRDASVSCRSLENMDNGAELDYGQKFVGAMAFLAFSLIRTLLATMPPDIWISGTTTSRGPLVMAITSNDDRLFDEVMGNLNHLEETTGREVVSYDNYHLASALQMAINTGNTRFFKDLVKLWQKLECVAQLVGYNKWLGASIARLNTDIVNSVLLLSPCRLQPKSILFAKACRTGSVDIVNTLLYEGNADVKYSPFTSSITHPFFRATEFGNIPIIGAVLDAGAEINARFDTAPDKTMSFITPSPPVSLLGRHRILSPTAAVRVSPLCLGAMNFGEAWKATLGECSKETAVAMLDCFYERGGNFIDTAVNYQFGESEQWIGEWVEDRGVRDEMVLATKFTGNSAKNMFTSIERSLKALRTSYVDIYYVHLWDSTVSIPELMNALNDLVTSRKVIYLGISDTPAWIVVKANCYARQHGLRQFSIYQGRWSAADRSFEREIIPMALDEGMALAPWGTIGGGSFKTRAQRERSEDGGRKMQMMIIGNEEKVSNVLEDIANTKSPMPPITSVALAYVMHKSPYVFPIIGGRKVSHLEANIQALGLALTPEEIQEIDTAYGFEMGFPHNFLNPGNTAIVGPENNRFANSMGFLDHVKSLKPISPHQGALYDK</sequence>
<evidence type="ECO:0000256" key="2">
    <source>
        <dbReference type="ARBA" id="ARBA00023002"/>
    </source>
</evidence>
<keyword evidence="1" id="KW-0521">NADP</keyword>
<gene>
    <name evidence="5" type="ORF">G6011_09301</name>
</gene>
<evidence type="ECO:0000256" key="1">
    <source>
        <dbReference type="ARBA" id="ARBA00022857"/>
    </source>
</evidence>
<dbReference type="EMBL" id="JAANER010000004">
    <property type="protein sequence ID" value="KAG9191213.1"/>
    <property type="molecule type" value="Genomic_DNA"/>
</dbReference>
<feature type="domain" description="NADP-dependent oxidoreductase" evidence="4">
    <location>
        <begin position="334"/>
        <end position="622"/>
    </location>
</feature>
<evidence type="ECO:0000256" key="3">
    <source>
        <dbReference type="ARBA" id="ARBA00038157"/>
    </source>
</evidence>
<keyword evidence="6" id="KW-1185">Reference proteome</keyword>
<evidence type="ECO:0000259" key="4">
    <source>
        <dbReference type="Pfam" id="PF00248"/>
    </source>
</evidence>
<reference evidence="5" key="1">
    <citation type="submission" date="2021-07" db="EMBL/GenBank/DDBJ databases">
        <title>Genome Resource of American Ginseng Black Spot Pathogen Alternaria panax.</title>
        <authorList>
            <person name="Qiu C."/>
            <person name="Wang W."/>
            <person name="Liu Z."/>
        </authorList>
    </citation>
    <scope>NUCLEOTIDE SEQUENCE</scope>
    <source>
        <strain evidence="5">BNCC115425</strain>
    </source>
</reference>
<dbReference type="InterPro" id="IPR036770">
    <property type="entry name" value="Ankyrin_rpt-contain_sf"/>
</dbReference>
<dbReference type="PANTHER" id="PTHR43364:SF7">
    <property type="entry name" value="NADP-DEPENDENT OXIDOREDUCTASE DOMAIN-CONTAINING PROTEIN-RELATED"/>
    <property type="match status" value="1"/>
</dbReference>
<dbReference type="Gene3D" id="1.25.40.20">
    <property type="entry name" value="Ankyrin repeat-containing domain"/>
    <property type="match status" value="1"/>
</dbReference>
<dbReference type="GO" id="GO:0016491">
    <property type="term" value="F:oxidoreductase activity"/>
    <property type="evidence" value="ECO:0007669"/>
    <property type="project" value="UniProtKB-KW"/>
</dbReference>
<evidence type="ECO:0000313" key="5">
    <source>
        <dbReference type="EMBL" id="KAG9191213.1"/>
    </source>
</evidence>
<dbReference type="Gene3D" id="3.20.20.100">
    <property type="entry name" value="NADP-dependent oxidoreductase domain"/>
    <property type="match status" value="1"/>
</dbReference>
<dbReference type="InterPro" id="IPR023210">
    <property type="entry name" value="NADP_OxRdtase_dom"/>
</dbReference>
<dbReference type="PANTHER" id="PTHR43364">
    <property type="entry name" value="NADH-SPECIFIC METHYLGLYOXAL REDUCTASE-RELATED"/>
    <property type="match status" value="1"/>
</dbReference>
<organism evidence="5 6">
    <name type="scientific">Alternaria panax</name>
    <dbReference type="NCBI Taxonomy" id="48097"/>
    <lineage>
        <taxon>Eukaryota</taxon>
        <taxon>Fungi</taxon>
        <taxon>Dikarya</taxon>
        <taxon>Ascomycota</taxon>
        <taxon>Pezizomycotina</taxon>
        <taxon>Dothideomycetes</taxon>
        <taxon>Pleosporomycetidae</taxon>
        <taxon>Pleosporales</taxon>
        <taxon>Pleosporineae</taxon>
        <taxon>Pleosporaceae</taxon>
        <taxon>Alternaria</taxon>
        <taxon>Alternaria sect. Panax</taxon>
    </lineage>
</organism>
<name>A0AAD4NNU2_9PLEO</name>
<dbReference type="SUPFAM" id="SSF48403">
    <property type="entry name" value="Ankyrin repeat"/>
    <property type="match status" value="1"/>
</dbReference>
<proteinExistence type="inferred from homology"/>
<accession>A0AAD4NNU2</accession>
<evidence type="ECO:0000313" key="6">
    <source>
        <dbReference type="Proteomes" id="UP001199106"/>
    </source>
</evidence>
<comment type="caution">
    <text evidence="5">The sequence shown here is derived from an EMBL/GenBank/DDBJ whole genome shotgun (WGS) entry which is preliminary data.</text>
</comment>
<dbReference type="InterPro" id="IPR050523">
    <property type="entry name" value="AKR_Detox_Biosynth"/>
</dbReference>
<dbReference type="AlphaFoldDB" id="A0AAD4NNU2"/>
<protein>
    <recommendedName>
        <fullName evidence="4">NADP-dependent oxidoreductase domain-containing protein</fullName>
    </recommendedName>
</protein>
<dbReference type="InterPro" id="IPR036812">
    <property type="entry name" value="NAD(P)_OxRdtase_dom_sf"/>
</dbReference>
<comment type="similarity">
    <text evidence="3">Belongs to the aldo/keto reductase family. Aldo/keto reductase 2 subfamily.</text>
</comment>
<dbReference type="SUPFAM" id="SSF51430">
    <property type="entry name" value="NAD(P)-linked oxidoreductase"/>
    <property type="match status" value="1"/>
</dbReference>